<gene>
    <name evidence="1" type="ORF">L228DRAFT_98327</name>
</gene>
<proteinExistence type="predicted"/>
<dbReference type="Proteomes" id="UP000076632">
    <property type="component" value="Unassembled WGS sequence"/>
</dbReference>
<name>A0A165I7W1_XYLHT</name>
<evidence type="ECO:0000313" key="2">
    <source>
        <dbReference type="Proteomes" id="UP000076632"/>
    </source>
</evidence>
<dbReference type="RefSeq" id="XP_018190067.1">
    <property type="nucleotide sequence ID" value="XM_018337031.1"/>
</dbReference>
<dbReference type="EMBL" id="KV407456">
    <property type="protein sequence ID" value="KZF24512.1"/>
    <property type="molecule type" value="Genomic_DNA"/>
</dbReference>
<reference evidence="1 2" key="1">
    <citation type="journal article" date="2016" name="Fungal Biol.">
        <title>The genome of Xylona heveae provides a window into fungal endophytism.</title>
        <authorList>
            <person name="Gazis R."/>
            <person name="Kuo A."/>
            <person name="Riley R."/>
            <person name="LaButti K."/>
            <person name="Lipzen A."/>
            <person name="Lin J."/>
            <person name="Amirebrahimi M."/>
            <person name="Hesse C.N."/>
            <person name="Spatafora J.W."/>
            <person name="Henrissat B."/>
            <person name="Hainaut M."/>
            <person name="Grigoriev I.V."/>
            <person name="Hibbett D.S."/>
        </authorList>
    </citation>
    <scope>NUCLEOTIDE SEQUENCE [LARGE SCALE GENOMIC DNA]</scope>
    <source>
        <strain evidence="1 2">TC161</strain>
    </source>
</reference>
<organism evidence="1 2">
    <name type="scientific">Xylona heveae (strain CBS 132557 / TC161)</name>
    <dbReference type="NCBI Taxonomy" id="1328760"/>
    <lineage>
        <taxon>Eukaryota</taxon>
        <taxon>Fungi</taxon>
        <taxon>Dikarya</taxon>
        <taxon>Ascomycota</taxon>
        <taxon>Pezizomycotina</taxon>
        <taxon>Xylonomycetes</taxon>
        <taxon>Xylonales</taxon>
        <taxon>Xylonaceae</taxon>
        <taxon>Xylona</taxon>
    </lineage>
</organism>
<dbReference type="GeneID" id="28902168"/>
<protein>
    <submittedName>
        <fullName evidence="1">Uncharacterized protein</fullName>
    </submittedName>
</protein>
<keyword evidence="2" id="KW-1185">Reference proteome</keyword>
<accession>A0A165I7W1</accession>
<sequence length="137" mass="15450">MVRDIGRIAMSREIIDTSPQKSNIIAAQTRRERCRAQPLFVAPVCAEMHGTRGQRKRQPSGCTASRITDFKSGGNTHVRPLRRSKIALRQGKSYSLMGYENSTKRNAISNVGLGPRHYYELRGLDVDIEFLKIGTFK</sequence>
<dbReference type="AlphaFoldDB" id="A0A165I7W1"/>
<dbReference type="InParanoid" id="A0A165I7W1"/>
<evidence type="ECO:0000313" key="1">
    <source>
        <dbReference type="EMBL" id="KZF24512.1"/>
    </source>
</evidence>